<evidence type="ECO:0000256" key="2">
    <source>
        <dbReference type="ARBA" id="ARBA00006488"/>
    </source>
</evidence>
<dbReference type="Pfam" id="PF00034">
    <property type="entry name" value="Cytochrom_C"/>
    <property type="match status" value="1"/>
</dbReference>
<dbReference type="InterPro" id="IPR009056">
    <property type="entry name" value="Cyt_c-like_dom"/>
</dbReference>
<dbReference type="PRINTS" id="PR00604">
    <property type="entry name" value="CYTCHRMECIAB"/>
</dbReference>
<dbReference type="SUPFAM" id="SSF46626">
    <property type="entry name" value="Cytochrome c"/>
    <property type="match status" value="1"/>
</dbReference>
<feature type="domain" description="Cytochrome c" evidence="11">
    <location>
        <begin position="8"/>
        <end position="109"/>
    </location>
</feature>
<protein>
    <submittedName>
        <fullName evidence="12">Cytochrome c</fullName>
    </submittedName>
</protein>
<evidence type="ECO:0000313" key="12">
    <source>
        <dbReference type="EMBL" id="KII75146.1"/>
    </source>
</evidence>
<evidence type="ECO:0000256" key="10">
    <source>
        <dbReference type="RuleBase" id="RU004427"/>
    </source>
</evidence>
<evidence type="ECO:0000259" key="11">
    <source>
        <dbReference type="PROSITE" id="PS51007"/>
    </source>
</evidence>
<dbReference type="AlphaFoldDB" id="A0A0C2N6B1"/>
<evidence type="ECO:0000256" key="8">
    <source>
        <dbReference type="PROSITE-ProRule" id="PRU00433"/>
    </source>
</evidence>
<name>A0A0C2N6B1_THEKT</name>
<evidence type="ECO:0000313" key="13">
    <source>
        <dbReference type="Proteomes" id="UP000031668"/>
    </source>
</evidence>
<dbReference type="GO" id="GO:0020037">
    <property type="term" value="F:heme binding"/>
    <property type="evidence" value="ECO:0007669"/>
    <property type="project" value="InterPro"/>
</dbReference>
<comment type="PTM">
    <text evidence="10">Binds 1 heme group per subunit.</text>
</comment>
<evidence type="ECO:0000256" key="4">
    <source>
        <dbReference type="ARBA" id="ARBA00022617"/>
    </source>
</evidence>
<dbReference type="InterPro" id="IPR036909">
    <property type="entry name" value="Cyt_c-like_dom_sf"/>
</dbReference>
<keyword evidence="4 8" id="KW-0349">Heme</keyword>
<dbReference type="OrthoDB" id="449280at2759"/>
<evidence type="ECO:0000256" key="6">
    <source>
        <dbReference type="ARBA" id="ARBA00022982"/>
    </source>
</evidence>
<organism evidence="12 13">
    <name type="scientific">Thelohanellus kitauei</name>
    <name type="common">Myxosporean</name>
    <dbReference type="NCBI Taxonomy" id="669202"/>
    <lineage>
        <taxon>Eukaryota</taxon>
        <taxon>Metazoa</taxon>
        <taxon>Cnidaria</taxon>
        <taxon>Myxozoa</taxon>
        <taxon>Myxosporea</taxon>
        <taxon>Bivalvulida</taxon>
        <taxon>Platysporina</taxon>
        <taxon>Myxobolidae</taxon>
        <taxon>Thelohanellus</taxon>
    </lineage>
</organism>
<keyword evidence="10" id="KW-0496">Mitochondrion</keyword>
<dbReference type="OMA" id="KARCAQC"/>
<sequence>MVEKWEKGDEKAGAKIFKERCSQCHNIIPGGSNKQGPNLYNVFGRLSGQVKGFAYSKANAEAKVEWNGPNLFDYLQNPAKFMPGNKMNFAGLKNDKALRDIIAFLMKKRD</sequence>
<keyword evidence="5 8" id="KW-0479">Metal-binding</keyword>
<keyword evidence="10" id="KW-0679">Respiratory chain</keyword>
<reference evidence="12 13" key="1">
    <citation type="journal article" date="2014" name="Genome Biol. Evol.">
        <title>The genome of the myxosporean Thelohanellus kitauei shows adaptations to nutrient acquisition within its fish host.</title>
        <authorList>
            <person name="Yang Y."/>
            <person name="Xiong J."/>
            <person name="Zhou Z."/>
            <person name="Huo F."/>
            <person name="Miao W."/>
            <person name="Ran C."/>
            <person name="Liu Y."/>
            <person name="Zhang J."/>
            <person name="Feng J."/>
            <person name="Wang M."/>
            <person name="Wang M."/>
            <person name="Wang L."/>
            <person name="Yao B."/>
        </authorList>
    </citation>
    <scope>NUCLEOTIDE SEQUENCE [LARGE SCALE GENOMIC DNA]</scope>
    <source>
        <strain evidence="12">Wuqing</strain>
    </source>
</reference>
<keyword evidence="13" id="KW-1185">Reference proteome</keyword>
<gene>
    <name evidence="12" type="ORF">RF11_10439</name>
</gene>
<comment type="caution">
    <text evidence="12">The sequence shown here is derived from an EMBL/GenBank/DDBJ whole genome shotgun (WGS) entry which is preliminary data.</text>
</comment>
<dbReference type="Proteomes" id="UP000031668">
    <property type="component" value="Unassembled WGS sequence"/>
</dbReference>
<comment type="subcellular location">
    <subcellularLocation>
        <location evidence="1">Mitochondrion intermembrane space</location>
    </subcellularLocation>
</comment>
<proteinExistence type="inferred from homology"/>
<dbReference type="Gene3D" id="1.10.760.10">
    <property type="entry name" value="Cytochrome c-like domain"/>
    <property type="match status" value="1"/>
</dbReference>
<keyword evidence="7 8" id="KW-0408">Iron</keyword>
<comment type="similarity">
    <text evidence="2 9">Belongs to the cytochrome c family.</text>
</comment>
<dbReference type="GO" id="GO:0046872">
    <property type="term" value="F:metal ion binding"/>
    <property type="evidence" value="ECO:0007669"/>
    <property type="project" value="UniProtKB-KW"/>
</dbReference>
<dbReference type="FunFam" id="1.10.760.10:FF:000001">
    <property type="entry name" value="Cytochrome c iso-1"/>
    <property type="match status" value="1"/>
</dbReference>
<evidence type="ECO:0000256" key="1">
    <source>
        <dbReference type="ARBA" id="ARBA00004569"/>
    </source>
</evidence>
<comment type="function">
    <text evidence="10">Electron carrier protein. The oxidized form of the cytochrome c heme group can accept an electron from the heme group of the cytochrome c1 subunit of cytochrome reductase. Cytochrome c then transfers this electron to the cytochrome oxidase complex, the final protein carrier in the mitochondrial electron-transport chain.</text>
</comment>
<evidence type="ECO:0000256" key="9">
    <source>
        <dbReference type="RuleBase" id="RU004426"/>
    </source>
</evidence>
<dbReference type="GO" id="GO:0009055">
    <property type="term" value="F:electron transfer activity"/>
    <property type="evidence" value="ECO:0007669"/>
    <property type="project" value="InterPro"/>
</dbReference>
<dbReference type="PROSITE" id="PS51007">
    <property type="entry name" value="CYTC"/>
    <property type="match status" value="1"/>
</dbReference>
<accession>A0A0C2N6B1</accession>
<evidence type="ECO:0000256" key="7">
    <source>
        <dbReference type="ARBA" id="ARBA00023004"/>
    </source>
</evidence>
<evidence type="ECO:0000256" key="3">
    <source>
        <dbReference type="ARBA" id="ARBA00022448"/>
    </source>
</evidence>
<keyword evidence="6 10" id="KW-0249">Electron transport</keyword>
<evidence type="ECO:0000256" key="5">
    <source>
        <dbReference type="ARBA" id="ARBA00022723"/>
    </source>
</evidence>
<keyword evidence="3 10" id="KW-0813">Transport</keyword>
<dbReference type="EMBL" id="JWZT01000019">
    <property type="protein sequence ID" value="KII75146.1"/>
    <property type="molecule type" value="Genomic_DNA"/>
</dbReference>
<dbReference type="PANTHER" id="PTHR11961">
    <property type="entry name" value="CYTOCHROME C"/>
    <property type="match status" value="1"/>
</dbReference>
<dbReference type="GO" id="GO:0005758">
    <property type="term" value="C:mitochondrial intermembrane space"/>
    <property type="evidence" value="ECO:0007669"/>
    <property type="project" value="UniProtKB-SubCell"/>
</dbReference>
<dbReference type="InterPro" id="IPR002327">
    <property type="entry name" value="Cyt_c_1A/1B"/>
</dbReference>